<accession>T1AV84</accession>
<dbReference type="AlphaFoldDB" id="T1AV84"/>
<evidence type="ECO:0000313" key="1">
    <source>
        <dbReference type="EMBL" id="EQD44614.1"/>
    </source>
</evidence>
<sequence>MGSRWLDRVALANPEALFAVIDKHPRVRGLLWGHVHQSFDALRNGVRLLATPSTCAQFRPRTEQFEVDPLPAAYRTLALRADGSIATELVWIEGGARRGSIGAA</sequence>
<dbReference type="SUPFAM" id="SSF56300">
    <property type="entry name" value="Metallo-dependent phosphatases"/>
    <property type="match status" value="1"/>
</dbReference>
<protein>
    <submittedName>
        <fullName evidence="1">Ser/Thr protein phosphatase</fullName>
    </submittedName>
</protein>
<dbReference type="Gene3D" id="3.60.21.10">
    <property type="match status" value="1"/>
</dbReference>
<dbReference type="InterPro" id="IPR029052">
    <property type="entry name" value="Metallo-depent_PP-like"/>
</dbReference>
<reference evidence="1" key="1">
    <citation type="submission" date="2013-08" db="EMBL/GenBank/DDBJ databases">
        <authorList>
            <person name="Mendez C."/>
            <person name="Richter M."/>
            <person name="Ferrer M."/>
            <person name="Sanchez J."/>
        </authorList>
    </citation>
    <scope>NUCLEOTIDE SEQUENCE</scope>
</reference>
<comment type="caution">
    <text evidence="1">The sequence shown here is derived from an EMBL/GenBank/DDBJ whole genome shotgun (WGS) entry which is preliminary data.</text>
</comment>
<dbReference type="EMBL" id="AUZY01008861">
    <property type="protein sequence ID" value="EQD44614.1"/>
    <property type="molecule type" value="Genomic_DNA"/>
</dbReference>
<reference evidence="1" key="2">
    <citation type="journal article" date="2014" name="ISME J.">
        <title>Microbial stratification in low pH oxic and suboxic macroscopic growths along an acid mine drainage.</title>
        <authorList>
            <person name="Mendez-Garcia C."/>
            <person name="Mesa V."/>
            <person name="Sprenger R.R."/>
            <person name="Richter M."/>
            <person name="Diez M.S."/>
            <person name="Solano J."/>
            <person name="Bargiela R."/>
            <person name="Golyshina O.V."/>
            <person name="Manteca A."/>
            <person name="Ramos J.L."/>
            <person name="Gallego J.R."/>
            <person name="Llorente I."/>
            <person name="Martins Dos Santos V.A."/>
            <person name="Jensen O.N."/>
            <person name="Pelaez A.I."/>
            <person name="Sanchez J."/>
            <person name="Ferrer M."/>
        </authorList>
    </citation>
    <scope>NUCLEOTIDE SEQUENCE</scope>
</reference>
<organism evidence="1">
    <name type="scientific">mine drainage metagenome</name>
    <dbReference type="NCBI Taxonomy" id="410659"/>
    <lineage>
        <taxon>unclassified sequences</taxon>
        <taxon>metagenomes</taxon>
        <taxon>ecological metagenomes</taxon>
    </lineage>
</organism>
<proteinExistence type="predicted"/>
<gene>
    <name evidence="1" type="ORF">B1B_13454</name>
</gene>
<name>T1AV84_9ZZZZ</name>